<organism evidence="4 5">
    <name type="scientific">Paenibacillus profundus</name>
    <dbReference type="NCBI Taxonomy" id="1173085"/>
    <lineage>
        <taxon>Bacteria</taxon>
        <taxon>Bacillati</taxon>
        <taxon>Bacillota</taxon>
        <taxon>Bacilli</taxon>
        <taxon>Bacillales</taxon>
        <taxon>Paenibacillaceae</taxon>
        <taxon>Paenibacillus</taxon>
    </lineage>
</organism>
<keyword evidence="1" id="KW-0235">DNA replication</keyword>
<evidence type="ECO:0000256" key="2">
    <source>
        <dbReference type="ARBA" id="ARBA00023016"/>
    </source>
</evidence>
<evidence type="ECO:0000313" key="4">
    <source>
        <dbReference type="EMBL" id="MCE5170633.1"/>
    </source>
</evidence>
<evidence type="ECO:0000259" key="3">
    <source>
        <dbReference type="PROSITE" id="PS50076"/>
    </source>
</evidence>
<dbReference type="PROSITE" id="PS50076">
    <property type="entry name" value="DNAJ_2"/>
    <property type="match status" value="1"/>
</dbReference>
<sequence>MYNGKEHGGVEGALFANLDDTNHITVADPYLIDIVQSLMNLTEAWKDKVKGGSIKLQFAVQIGSKLDADRQERLMEFVQETPVPEKDMGKVLHAYAMEMPEWSIRHILRIYRLAERTKAALIMFNDLMERLEQVIRQFEFDFWDGNLPREEDRLESVLEDVHHKLTALAEHAPRREKKAYNYNGSYGDSSSNSWEHQEERGGVSFHALIGVPDEADAKQVRKQSKKLLKLLHPDHGGSAYLFDWVKKAYDVYNGNGHKE</sequence>
<dbReference type="Gene3D" id="1.10.287.110">
    <property type="entry name" value="DnaJ domain"/>
    <property type="match status" value="1"/>
</dbReference>
<accession>A0ABS8YJJ1</accession>
<reference evidence="4 5" key="1">
    <citation type="submission" date="2021-11" db="EMBL/GenBank/DDBJ databases">
        <title>Draft genome sequence of Paenibacillus profundus YoMME, a new Gram-positive bacteria with exoelectrogenic properties.</title>
        <authorList>
            <person name="Hubenova Y."/>
            <person name="Hubenova E."/>
            <person name="Manasiev Y."/>
            <person name="Peykov S."/>
            <person name="Mitov M."/>
        </authorList>
    </citation>
    <scope>NUCLEOTIDE SEQUENCE [LARGE SCALE GENOMIC DNA]</scope>
    <source>
        <strain evidence="4 5">YoMME</strain>
    </source>
</reference>
<dbReference type="SUPFAM" id="SSF46565">
    <property type="entry name" value="Chaperone J-domain"/>
    <property type="match status" value="1"/>
</dbReference>
<name>A0ABS8YJJ1_9BACL</name>
<dbReference type="InterPro" id="IPR036869">
    <property type="entry name" value="J_dom_sf"/>
</dbReference>
<gene>
    <name evidence="4" type="ORF">LQV63_15055</name>
</gene>
<dbReference type="Proteomes" id="UP001199916">
    <property type="component" value="Unassembled WGS sequence"/>
</dbReference>
<evidence type="ECO:0000313" key="5">
    <source>
        <dbReference type="Proteomes" id="UP001199916"/>
    </source>
</evidence>
<protein>
    <submittedName>
        <fullName evidence="4">Molecular chaperone DnaJ</fullName>
    </submittedName>
</protein>
<keyword evidence="5" id="KW-1185">Reference proteome</keyword>
<dbReference type="RefSeq" id="WP_233697308.1">
    <property type="nucleotide sequence ID" value="NZ_JAJNBZ010000011.1"/>
</dbReference>
<evidence type="ECO:0000256" key="1">
    <source>
        <dbReference type="ARBA" id="ARBA00022705"/>
    </source>
</evidence>
<comment type="caution">
    <text evidence="4">The sequence shown here is derived from an EMBL/GenBank/DDBJ whole genome shotgun (WGS) entry which is preliminary data.</text>
</comment>
<proteinExistence type="predicted"/>
<keyword evidence="2" id="KW-0346">Stress response</keyword>
<dbReference type="EMBL" id="JAJNBZ010000011">
    <property type="protein sequence ID" value="MCE5170633.1"/>
    <property type="molecule type" value="Genomic_DNA"/>
</dbReference>
<dbReference type="InterPro" id="IPR001623">
    <property type="entry name" value="DnaJ_domain"/>
</dbReference>
<feature type="domain" description="J" evidence="3">
    <location>
        <begin position="204"/>
        <end position="259"/>
    </location>
</feature>